<comment type="caution">
    <text evidence="1">The sequence shown here is derived from an EMBL/GenBank/DDBJ whole genome shotgun (WGS) entry which is preliminary data.</text>
</comment>
<evidence type="ECO:0008006" key="3">
    <source>
        <dbReference type="Google" id="ProtNLM"/>
    </source>
</evidence>
<protein>
    <recommendedName>
        <fullName evidence="3">PAS domain-containing protein</fullName>
    </recommendedName>
</protein>
<dbReference type="InterPro" id="IPR000014">
    <property type="entry name" value="PAS"/>
</dbReference>
<dbReference type="AlphaFoldDB" id="A0ABD4TH99"/>
<dbReference type="RefSeq" id="WP_255331999.1">
    <property type="nucleotide sequence ID" value="NZ_VOTZ01000005.1"/>
</dbReference>
<gene>
    <name evidence="1" type="ORF">FTO68_03550</name>
</gene>
<dbReference type="Proteomes" id="UP001524383">
    <property type="component" value="Unassembled WGS sequence"/>
</dbReference>
<dbReference type="Gene3D" id="3.30.450.20">
    <property type="entry name" value="PAS domain"/>
    <property type="match status" value="1"/>
</dbReference>
<dbReference type="EMBL" id="VOTZ01000005">
    <property type="protein sequence ID" value="MCQ1538066.1"/>
    <property type="molecule type" value="Genomic_DNA"/>
</dbReference>
<proteinExistence type="predicted"/>
<accession>A0ABD4TH99</accession>
<evidence type="ECO:0000313" key="1">
    <source>
        <dbReference type="EMBL" id="MCQ1538066.1"/>
    </source>
</evidence>
<dbReference type="InterPro" id="IPR035965">
    <property type="entry name" value="PAS-like_dom_sf"/>
</dbReference>
<dbReference type="CDD" id="cd00130">
    <property type="entry name" value="PAS"/>
    <property type="match status" value="1"/>
</dbReference>
<sequence length="150" mass="17021">MNSHALFMKRFGILGYRLHALLSLETGILFLNKDGRVLFSNPSAEYLTALSHNEAFFLHIDDIMDCKPVVSMMDEEFSIWDCITRNTMIDLIGTCTDLTIRIAGGRKQDIRLQAIRKRDYRGVIIGYVLKLDELVNLPARADKKAQAGMV</sequence>
<organism evidence="1 2">
    <name type="scientific">Methanocalculus taiwanensis</name>
    <dbReference type="NCBI Taxonomy" id="106207"/>
    <lineage>
        <taxon>Archaea</taxon>
        <taxon>Methanobacteriati</taxon>
        <taxon>Methanobacteriota</taxon>
        <taxon>Stenosarchaea group</taxon>
        <taxon>Methanomicrobia</taxon>
        <taxon>Methanomicrobiales</taxon>
        <taxon>Methanocalculaceae</taxon>
        <taxon>Methanocalculus</taxon>
    </lineage>
</organism>
<reference evidence="1 2" key="1">
    <citation type="submission" date="2019-08" db="EMBL/GenBank/DDBJ databases">
        <authorList>
            <person name="Chen S.-C."/>
            <person name="Lai M.-C."/>
            <person name="You Y.-T."/>
        </authorList>
    </citation>
    <scope>NUCLEOTIDE SEQUENCE [LARGE SCALE GENOMIC DNA]</scope>
    <source>
        <strain evidence="1 2">P2F9704a</strain>
    </source>
</reference>
<dbReference type="SUPFAM" id="SSF55785">
    <property type="entry name" value="PYP-like sensor domain (PAS domain)"/>
    <property type="match status" value="1"/>
</dbReference>
<name>A0ABD4TH99_9EURY</name>
<keyword evidence="2" id="KW-1185">Reference proteome</keyword>
<evidence type="ECO:0000313" key="2">
    <source>
        <dbReference type="Proteomes" id="UP001524383"/>
    </source>
</evidence>